<sequence>MANSKLQAFWNHPAGPKTILACSGLIWTRYGTVIIPSILVLQKNWNFVSVNFALSVTAMYQLSRKIQHDLSIKNQEVAVVEEE</sequence>
<reference evidence="10 11" key="1">
    <citation type="submission" date="2019-09" db="EMBL/GenBank/DDBJ databases">
        <authorList>
            <person name="Ou C."/>
        </authorList>
    </citation>
    <scope>NUCLEOTIDE SEQUENCE [LARGE SCALE GENOMIC DNA]</scope>
    <source>
        <strain evidence="10">S2</strain>
        <tissue evidence="10">Leaf</tissue>
    </source>
</reference>
<evidence type="ECO:0000256" key="5">
    <source>
        <dbReference type="ARBA" id="ARBA00022792"/>
    </source>
</evidence>
<evidence type="ECO:0000313" key="10">
    <source>
        <dbReference type="EMBL" id="KAB2613525.1"/>
    </source>
</evidence>
<name>A0A5N5GDI4_9ROSA</name>
<dbReference type="Proteomes" id="UP000327157">
    <property type="component" value="Chromosome 9"/>
</dbReference>
<dbReference type="AlphaFoldDB" id="A0A5N5GDI4"/>
<dbReference type="OrthoDB" id="869189at2759"/>
<evidence type="ECO:0000313" key="11">
    <source>
        <dbReference type="Proteomes" id="UP000327157"/>
    </source>
</evidence>
<dbReference type="Pfam" id="PF03650">
    <property type="entry name" value="MPC"/>
    <property type="match status" value="1"/>
</dbReference>
<keyword evidence="10" id="KW-0670">Pyruvate</keyword>
<proteinExistence type="inferred from homology"/>
<organism evidence="10 11">
    <name type="scientific">Pyrus ussuriensis x Pyrus communis</name>
    <dbReference type="NCBI Taxonomy" id="2448454"/>
    <lineage>
        <taxon>Eukaryota</taxon>
        <taxon>Viridiplantae</taxon>
        <taxon>Streptophyta</taxon>
        <taxon>Embryophyta</taxon>
        <taxon>Tracheophyta</taxon>
        <taxon>Spermatophyta</taxon>
        <taxon>Magnoliopsida</taxon>
        <taxon>eudicotyledons</taxon>
        <taxon>Gunneridae</taxon>
        <taxon>Pentapetalae</taxon>
        <taxon>rosids</taxon>
        <taxon>fabids</taxon>
        <taxon>Rosales</taxon>
        <taxon>Rosaceae</taxon>
        <taxon>Amygdaloideae</taxon>
        <taxon>Maleae</taxon>
        <taxon>Pyrus</taxon>
    </lineage>
</organism>
<dbReference type="InterPro" id="IPR005336">
    <property type="entry name" value="MPC"/>
</dbReference>
<evidence type="ECO:0000256" key="6">
    <source>
        <dbReference type="ARBA" id="ARBA00022989"/>
    </source>
</evidence>
<protein>
    <recommendedName>
        <fullName evidence="9">Mitochondrial pyruvate carrier</fullName>
    </recommendedName>
</protein>
<keyword evidence="6" id="KW-1133">Transmembrane helix</keyword>
<accession>A0A5N5GDI4</accession>
<reference evidence="10 11" key="3">
    <citation type="submission" date="2019-11" db="EMBL/GenBank/DDBJ databases">
        <title>A de novo genome assembly of a pear dwarfing rootstock.</title>
        <authorList>
            <person name="Wang F."/>
            <person name="Wang J."/>
            <person name="Li S."/>
            <person name="Zhang Y."/>
            <person name="Fang M."/>
            <person name="Ma L."/>
            <person name="Zhao Y."/>
            <person name="Jiang S."/>
        </authorList>
    </citation>
    <scope>NUCLEOTIDE SEQUENCE [LARGE SCALE GENOMIC DNA]</scope>
    <source>
        <strain evidence="10">S2</strain>
        <tissue evidence="10">Leaf</tissue>
    </source>
</reference>
<evidence type="ECO:0000256" key="7">
    <source>
        <dbReference type="ARBA" id="ARBA00023128"/>
    </source>
</evidence>
<keyword evidence="3 9" id="KW-0813">Transport</keyword>
<dbReference type="EMBL" id="SMOL01000458">
    <property type="protein sequence ID" value="KAB2613525.1"/>
    <property type="molecule type" value="Genomic_DNA"/>
</dbReference>
<evidence type="ECO:0000256" key="2">
    <source>
        <dbReference type="ARBA" id="ARBA00006416"/>
    </source>
</evidence>
<keyword evidence="5 9" id="KW-0999">Mitochondrion inner membrane</keyword>
<evidence type="ECO:0000256" key="3">
    <source>
        <dbReference type="ARBA" id="ARBA00022448"/>
    </source>
</evidence>
<keyword evidence="7 9" id="KW-0496">Mitochondrion</keyword>
<evidence type="ECO:0000256" key="8">
    <source>
        <dbReference type="ARBA" id="ARBA00023136"/>
    </source>
</evidence>
<reference evidence="11" key="2">
    <citation type="submission" date="2019-10" db="EMBL/GenBank/DDBJ databases">
        <title>A de novo genome assembly of a pear dwarfing rootstock.</title>
        <authorList>
            <person name="Wang F."/>
            <person name="Wang J."/>
            <person name="Li S."/>
            <person name="Zhang Y."/>
            <person name="Fang M."/>
            <person name="Ma L."/>
            <person name="Zhao Y."/>
            <person name="Jiang S."/>
        </authorList>
    </citation>
    <scope>NUCLEOTIDE SEQUENCE [LARGE SCALE GENOMIC DNA]</scope>
</reference>
<comment type="subcellular location">
    <subcellularLocation>
        <location evidence="1 9">Mitochondrion inner membrane</location>
        <topology evidence="1 9">Multi-pass membrane protein</topology>
    </subcellularLocation>
</comment>
<keyword evidence="8" id="KW-0472">Membrane</keyword>
<keyword evidence="11" id="KW-1185">Reference proteome</keyword>
<comment type="function">
    <text evidence="9">Mediates the uptake of pyruvate into mitochondria.</text>
</comment>
<comment type="similarity">
    <text evidence="2 9">Belongs to the mitochondrial pyruvate carrier (MPC) (TC 2.A.105) family.</text>
</comment>
<dbReference type="GO" id="GO:0005743">
    <property type="term" value="C:mitochondrial inner membrane"/>
    <property type="evidence" value="ECO:0007669"/>
    <property type="project" value="UniProtKB-SubCell"/>
</dbReference>
<gene>
    <name evidence="10" type="ORF">D8674_035841</name>
</gene>
<evidence type="ECO:0000256" key="9">
    <source>
        <dbReference type="RuleBase" id="RU363100"/>
    </source>
</evidence>
<comment type="caution">
    <text evidence="10">The sequence shown here is derived from an EMBL/GenBank/DDBJ whole genome shotgun (WGS) entry which is preliminary data.</text>
</comment>
<evidence type="ECO:0000256" key="4">
    <source>
        <dbReference type="ARBA" id="ARBA00022692"/>
    </source>
</evidence>
<dbReference type="GO" id="GO:0006850">
    <property type="term" value="P:pyruvate import into mitochondria"/>
    <property type="evidence" value="ECO:0007669"/>
    <property type="project" value="InterPro"/>
</dbReference>
<keyword evidence="4" id="KW-0812">Transmembrane</keyword>
<evidence type="ECO:0000256" key="1">
    <source>
        <dbReference type="ARBA" id="ARBA00004448"/>
    </source>
</evidence>